<accession>A0A4Y2J7K1</accession>
<dbReference type="EMBL" id="BGPR01003295">
    <property type="protein sequence ID" value="GBM86233.1"/>
    <property type="molecule type" value="Genomic_DNA"/>
</dbReference>
<dbReference type="Proteomes" id="UP000499080">
    <property type="component" value="Unassembled WGS sequence"/>
</dbReference>
<feature type="compositionally biased region" description="Acidic residues" evidence="1">
    <location>
        <begin position="20"/>
        <end position="30"/>
    </location>
</feature>
<keyword evidence="3" id="KW-1185">Reference proteome</keyword>
<evidence type="ECO:0000313" key="3">
    <source>
        <dbReference type="Proteomes" id="UP000499080"/>
    </source>
</evidence>
<organism evidence="2 3">
    <name type="scientific">Araneus ventricosus</name>
    <name type="common">Orbweaver spider</name>
    <name type="synonym">Epeira ventricosa</name>
    <dbReference type="NCBI Taxonomy" id="182803"/>
    <lineage>
        <taxon>Eukaryota</taxon>
        <taxon>Metazoa</taxon>
        <taxon>Ecdysozoa</taxon>
        <taxon>Arthropoda</taxon>
        <taxon>Chelicerata</taxon>
        <taxon>Arachnida</taxon>
        <taxon>Araneae</taxon>
        <taxon>Araneomorphae</taxon>
        <taxon>Entelegynae</taxon>
        <taxon>Araneoidea</taxon>
        <taxon>Araneidae</taxon>
        <taxon>Araneus</taxon>
    </lineage>
</organism>
<protein>
    <submittedName>
        <fullName evidence="2">Uncharacterized protein</fullName>
    </submittedName>
</protein>
<evidence type="ECO:0000256" key="1">
    <source>
        <dbReference type="SAM" id="MobiDB-lite"/>
    </source>
</evidence>
<comment type="caution">
    <text evidence="2">The sequence shown here is derived from an EMBL/GenBank/DDBJ whole genome shotgun (WGS) entry which is preliminary data.</text>
</comment>
<reference evidence="2 3" key="1">
    <citation type="journal article" date="2019" name="Sci. Rep.">
        <title>Orb-weaving spider Araneus ventricosus genome elucidates the spidroin gene catalogue.</title>
        <authorList>
            <person name="Kono N."/>
            <person name="Nakamura H."/>
            <person name="Ohtoshi R."/>
            <person name="Moran D.A.P."/>
            <person name="Shinohara A."/>
            <person name="Yoshida Y."/>
            <person name="Fujiwara M."/>
            <person name="Mori M."/>
            <person name="Tomita M."/>
            <person name="Arakawa K."/>
        </authorList>
    </citation>
    <scope>NUCLEOTIDE SEQUENCE [LARGE SCALE GENOMIC DNA]</scope>
</reference>
<proteinExistence type="predicted"/>
<feature type="region of interest" description="Disordered" evidence="1">
    <location>
        <begin position="16"/>
        <end position="35"/>
    </location>
</feature>
<sequence length="92" mass="10394">MPSAASRWSLRIHVPRTATAEDDDDDDDDVTPVNPIKISHSEAVAALNTSLEWVEEQNFGVHEIVLLRRLRNRALELKIGRVAQKITDFFGQ</sequence>
<gene>
    <name evidence="2" type="ORF">AVEN_143877_1</name>
</gene>
<name>A0A4Y2J7K1_ARAVE</name>
<evidence type="ECO:0000313" key="2">
    <source>
        <dbReference type="EMBL" id="GBM86233.1"/>
    </source>
</evidence>
<dbReference type="AlphaFoldDB" id="A0A4Y2J7K1"/>